<gene>
    <name evidence="1" type="ORF">CWE15_01070</name>
</gene>
<dbReference type="EMBL" id="PIPQ01000001">
    <property type="protein sequence ID" value="RUO43822.1"/>
    <property type="molecule type" value="Genomic_DNA"/>
</dbReference>
<comment type="caution">
    <text evidence="1">The sequence shown here is derived from an EMBL/GenBank/DDBJ whole genome shotgun (WGS) entry which is preliminary data.</text>
</comment>
<accession>A0A432X8V1</accession>
<evidence type="ECO:0000313" key="1">
    <source>
        <dbReference type="EMBL" id="RUO43822.1"/>
    </source>
</evidence>
<dbReference type="Proteomes" id="UP000286976">
    <property type="component" value="Unassembled WGS sequence"/>
</dbReference>
<proteinExistence type="predicted"/>
<keyword evidence="2" id="KW-1185">Reference proteome</keyword>
<evidence type="ECO:0000313" key="2">
    <source>
        <dbReference type="Proteomes" id="UP000286976"/>
    </source>
</evidence>
<name>A0A432X8V1_9GAMM</name>
<organism evidence="1 2">
    <name type="scientific">Aliidiomarina taiwanensis</name>
    <dbReference type="NCBI Taxonomy" id="946228"/>
    <lineage>
        <taxon>Bacteria</taxon>
        <taxon>Pseudomonadati</taxon>
        <taxon>Pseudomonadota</taxon>
        <taxon>Gammaproteobacteria</taxon>
        <taxon>Alteromonadales</taxon>
        <taxon>Idiomarinaceae</taxon>
        <taxon>Aliidiomarina</taxon>
    </lineage>
</organism>
<dbReference type="RefSeq" id="WP_126756210.1">
    <property type="nucleotide sequence ID" value="NZ_PIPQ01000001.1"/>
</dbReference>
<protein>
    <submittedName>
        <fullName evidence="1">Uncharacterized protein</fullName>
    </submittedName>
</protein>
<dbReference type="OrthoDB" id="6397829at2"/>
<dbReference type="AlphaFoldDB" id="A0A432X8V1"/>
<reference evidence="1 2" key="1">
    <citation type="journal article" date="2011" name="Front. Microbiol.">
        <title>Genomic signatures of strain selection and enhancement in Bacillus atrophaeus var. globigii, a historical biowarfare simulant.</title>
        <authorList>
            <person name="Gibbons H.S."/>
            <person name="Broomall S.M."/>
            <person name="McNew L.A."/>
            <person name="Daligault H."/>
            <person name="Chapman C."/>
            <person name="Bruce D."/>
            <person name="Karavis M."/>
            <person name="Krepps M."/>
            <person name="McGregor P.A."/>
            <person name="Hong C."/>
            <person name="Park K.H."/>
            <person name="Akmal A."/>
            <person name="Feldman A."/>
            <person name="Lin J.S."/>
            <person name="Chang W.E."/>
            <person name="Higgs B.W."/>
            <person name="Demirev P."/>
            <person name="Lindquist J."/>
            <person name="Liem A."/>
            <person name="Fochler E."/>
            <person name="Read T.D."/>
            <person name="Tapia R."/>
            <person name="Johnson S."/>
            <person name="Bishop-Lilly K.A."/>
            <person name="Detter C."/>
            <person name="Han C."/>
            <person name="Sozhamannan S."/>
            <person name="Rosenzweig C.N."/>
            <person name="Skowronski E.W."/>
        </authorList>
    </citation>
    <scope>NUCLEOTIDE SEQUENCE [LARGE SCALE GENOMIC DNA]</scope>
    <source>
        <strain evidence="1 2">AIT1</strain>
    </source>
</reference>
<sequence length="383" mass="43333">MSQTLALFPVPRGGFNKRLKQAAQLYPGGYAERFIWGGKSWLLCASANVLVYPKFFAQGKTSPQGIAVCQLQGRKFIYAWDKVGVLVCFLGDKEKVSALVTLLLQRKHFRPQLWLDDASQAALLDVTAEIPNEDKHPWPTLSDREQQKLKMYSVKRLSSKPWLGLVSIISLLVFIGYGLNTWAPWHSEPEWQDPGVAFEARLATTGANIIPLLRLDYNQQLMLQQLLGWQLERVEYSPQSVRYRLRRETGSIQSLRDYARKHALAVQLNEGYAQLTRAIQLPSAISAPSDVQWHTVTELTDWLDFQLTLWLPSSRLKLGKLQRVANWQQQQITIELHDYHLPDLLTLAGILDGLPLQLTQGAFQVQSHLISGQITMQAIGALG</sequence>